<evidence type="ECO:0000313" key="4">
    <source>
        <dbReference type="EMBL" id="KAK0980774.1"/>
    </source>
</evidence>
<organism evidence="4 5">
    <name type="scientific">Friedmanniomyces endolithicus</name>
    <dbReference type="NCBI Taxonomy" id="329885"/>
    <lineage>
        <taxon>Eukaryota</taxon>
        <taxon>Fungi</taxon>
        <taxon>Dikarya</taxon>
        <taxon>Ascomycota</taxon>
        <taxon>Pezizomycotina</taxon>
        <taxon>Dothideomycetes</taxon>
        <taxon>Dothideomycetidae</taxon>
        <taxon>Mycosphaerellales</taxon>
        <taxon>Teratosphaeriaceae</taxon>
        <taxon>Friedmanniomyces</taxon>
    </lineage>
</organism>
<reference evidence="4" key="1">
    <citation type="submission" date="2023-06" db="EMBL/GenBank/DDBJ databases">
        <title>Black Yeasts Isolated from many extreme environments.</title>
        <authorList>
            <person name="Coleine C."/>
            <person name="Stajich J.E."/>
            <person name="Selbmann L."/>
        </authorList>
    </citation>
    <scope>NUCLEOTIDE SEQUENCE</scope>
    <source>
        <strain evidence="4">CCFEE 5200</strain>
    </source>
</reference>
<evidence type="ECO:0000313" key="5">
    <source>
        <dbReference type="Proteomes" id="UP001175353"/>
    </source>
</evidence>
<dbReference type="AlphaFoldDB" id="A0AAN6QQN2"/>
<feature type="region of interest" description="Disordered" evidence="1">
    <location>
        <begin position="717"/>
        <end position="759"/>
    </location>
</feature>
<protein>
    <recommendedName>
        <fullName evidence="3">CPAF-like PDZ domain-containing protein</fullName>
    </recommendedName>
</protein>
<evidence type="ECO:0000259" key="3">
    <source>
        <dbReference type="Pfam" id="PF23658"/>
    </source>
</evidence>
<dbReference type="Pfam" id="PF23658">
    <property type="entry name" value="PDZ_CPAF_rel"/>
    <property type="match status" value="1"/>
</dbReference>
<dbReference type="SUPFAM" id="SSF52096">
    <property type="entry name" value="ClpP/crotonase"/>
    <property type="match status" value="1"/>
</dbReference>
<feature type="compositionally biased region" description="Low complexity" evidence="1">
    <location>
        <begin position="736"/>
        <end position="759"/>
    </location>
</feature>
<dbReference type="EMBL" id="JAUJLE010000115">
    <property type="protein sequence ID" value="KAK0980774.1"/>
    <property type="molecule type" value="Genomic_DNA"/>
</dbReference>
<name>A0AAN6QQN2_9PEZI</name>
<keyword evidence="5" id="KW-1185">Reference proteome</keyword>
<dbReference type="Gene3D" id="3.90.226.10">
    <property type="entry name" value="2-enoyl-CoA Hydratase, Chain A, domain 1"/>
    <property type="match status" value="1"/>
</dbReference>
<accession>A0AAN6QQN2</accession>
<dbReference type="InterPro" id="IPR056186">
    <property type="entry name" value="PDZ_CPAF-rel"/>
</dbReference>
<dbReference type="InterPro" id="IPR029045">
    <property type="entry name" value="ClpP/crotonase-like_dom_sf"/>
</dbReference>
<dbReference type="PANTHER" id="PTHR37049">
    <property type="entry name" value="PEPTIDASE S41 FAMILY PROTEIN"/>
    <property type="match status" value="1"/>
</dbReference>
<gene>
    <name evidence="4" type="ORF">LTR91_012166</name>
</gene>
<feature type="signal peptide" evidence="2">
    <location>
        <begin position="1"/>
        <end position="25"/>
    </location>
</feature>
<dbReference type="PANTHER" id="PTHR37049:SF4">
    <property type="entry name" value="RHODANESE DOMAIN-CONTAINING PROTEIN"/>
    <property type="match status" value="1"/>
</dbReference>
<comment type="caution">
    <text evidence="4">The sequence shown here is derived from an EMBL/GenBank/DDBJ whole genome shotgun (WGS) entry which is preliminary data.</text>
</comment>
<proteinExistence type="predicted"/>
<dbReference type="Proteomes" id="UP001175353">
    <property type="component" value="Unassembled WGS sequence"/>
</dbReference>
<dbReference type="InterPro" id="IPR052766">
    <property type="entry name" value="S41A_metabolite_peptidase"/>
</dbReference>
<sequence>MKFGNSFTLGAIIVTFVSLSSIVSAQNSTAGNSSLDLGPCALLGALASHNVSMFDADLAMACLQSVPVDVTGDIDLIDGMKVLFQFQSTLPYLKDPPPGYLYPAVDIMASLDAIQADVKAGIYTSEYDVQMDLYNLVVSAYDFHFVWIPDLVDVFKWRRRGALLSLSSDGLILPDVYDSLDVMALAASNSSDYRPSPIALINGVGVESWLNEFAAANPWDHDPDANYNSVVTNVPLLSYVRGGIEGRGAFASGSVYQGNDTLLTFANGTERHMYNYAKTSCDLSGVTDGASFFQRCTTPLTSFSPTRNGSHPFKPPATLENSYTPVPTNLGLPPPLYYPTPVTIASDRSIAGYFPPDQPDLVVVSCTDLSPRDDIEFQNVFRSILATANAAGKSKLIMDIRGNGGGLVADGYDWFTQLFPGQIPYGGTNLAAFGLANAMGQVVTSAMADGDRPPQGLGPLKDYDVMADLTIVLSQYDTWSDFYGPVTTHGGNFTNVKRNNLSDINSLGMPVYGFGNDTKPQPQTFDPDDIVILSDALCGSTCAVFAEMMKTQAGIHAITVGGRKQYGPMQWVGGSKGANVQTLADLGKFAFEIPAIATPAQSTLFEPYADSRSSVLHALSRLSEPYAGRVNFENNIREGDDSVTPLQFVYEAADCRFFYTADMILDQSLVWKRTYDLKWGNGTCVQGSTGDSSSVSGPNSTYIEAYSPPGAKNTFGANETFSYPAANPKTSSVKPSAASTSAAHSRTTSTKTSTTPTAP</sequence>
<evidence type="ECO:0000256" key="1">
    <source>
        <dbReference type="SAM" id="MobiDB-lite"/>
    </source>
</evidence>
<feature type="chain" id="PRO_5042829084" description="CPAF-like PDZ domain-containing protein" evidence="2">
    <location>
        <begin position="26"/>
        <end position="759"/>
    </location>
</feature>
<keyword evidence="2" id="KW-0732">Signal</keyword>
<feature type="domain" description="CPAF-like PDZ" evidence="3">
    <location>
        <begin position="157"/>
        <end position="280"/>
    </location>
</feature>
<evidence type="ECO:0000256" key="2">
    <source>
        <dbReference type="SAM" id="SignalP"/>
    </source>
</evidence>